<evidence type="ECO:0000256" key="2">
    <source>
        <dbReference type="ARBA" id="ARBA00004667"/>
    </source>
</evidence>
<dbReference type="Gene3D" id="3.30.930.10">
    <property type="entry name" value="Bira Bifunctional Protein, Domain 2"/>
    <property type="match status" value="1"/>
</dbReference>
<evidence type="ECO:0000313" key="12">
    <source>
        <dbReference type="Proteomes" id="UP001299220"/>
    </source>
</evidence>
<dbReference type="PANTHER" id="PTHR43707">
    <property type="entry name" value="HISTIDYL-TRNA SYNTHETASE"/>
    <property type="match status" value="1"/>
</dbReference>
<evidence type="ECO:0000256" key="9">
    <source>
        <dbReference type="HAMAP-Rule" id="MF_00125"/>
    </source>
</evidence>
<dbReference type="InterPro" id="IPR041715">
    <property type="entry name" value="HisRS-like_core"/>
</dbReference>
<comment type="miscellaneous">
    <text evidence="9">This function is generally fulfilled by the C-terminal part of HisG, which is missing in some bacteria such as this one.</text>
</comment>
<organism evidence="11 12">
    <name type="scientific">Anaeromassilibacillus senegalensis</name>
    <dbReference type="NCBI Taxonomy" id="1673717"/>
    <lineage>
        <taxon>Bacteria</taxon>
        <taxon>Bacillati</taxon>
        <taxon>Bacillota</taxon>
        <taxon>Clostridia</taxon>
        <taxon>Eubacteriales</taxon>
        <taxon>Acutalibacteraceae</taxon>
        <taxon>Anaeromassilibacillus</taxon>
    </lineage>
</organism>
<dbReference type="HAMAP" id="MF_00125">
    <property type="entry name" value="HisZ"/>
    <property type="match status" value="1"/>
</dbReference>
<evidence type="ECO:0000259" key="10">
    <source>
        <dbReference type="PROSITE" id="PS50862"/>
    </source>
</evidence>
<evidence type="ECO:0000256" key="7">
    <source>
        <dbReference type="ARBA" id="ARBA00023102"/>
    </source>
</evidence>
<dbReference type="InterPro" id="IPR006195">
    <property type="entry name" value="aa-tRNA-synth_II"/>
</dbReference>
<evidence type="ECO:0000256" key="8">
    <source>
        <dbReference type="ARBA" id="ARBA00025246"/>
    </source>
</evidence>
<dbReference type="GO" id="GO:0016757">
    <property type="term" value="F:glycosyltransferase activity"/>
    <property type="evidence" value="ECO:0007669"/>
    <property type="project" value="UniProtKB-KW"/>
</dbReference>
<comment type="caution">
    <text evidence="11">The sequence shown here is derived from an EMBL/GenBank/DDBJ whole genome shotgun (WGS) entry which is preliminary data.</text>
</comment>
<dbReference type="SUPFAM" id="SSF55681">
    <property type="entry name" value="Class II aaRS and biotin synthetases"/>
    <property type="match status" value="1"/>
</dbReference>
<dbReference type="RefSeq" id="WP_235322329.1">
    <property type="nucleotide sequence ID" value="NZ_JAFBIT010000001.1"/>
</dbReference>
<evidence type="ECO:0000256" key="1">
    <source>
        <dbReference type="ARBA" id="ARBA00004496"/>
    </source>
</evidence>
<dbReference type="PANTHER" id="PTHR43707:SF6">
    <property type="entry name" value="ATP PHOSPHORIBOSYLTRANSFERASE REGULATORY SUBUNIT"/>
    <property type="match status" value="1"/>
</dbReference>
<name>A0ABS9CKP6_9FIRM</name>
<keyword evidence="12" id="KW-1185">Reference proteome</keyword>
<dbReference type="Proteomes" id="UP001299220">
    <property type="component" value="Unassembled WGS sequence"/>
</dbReference>
<keyword evidence="11" id="KW-0328">Glycosyltransferase</keyword>
<dbReference type="InterPro" id="IPR045864">
    <property type="entry name" value="aa-tRNA-synth_II/BPL/LPL"/>
</dbReference>
<evidence type="ECO:0000256" key="5">
    <source>
        <dbReference type="ARBA" id="ARBA00022490"/>
    </source>
</evidence>
<dbReference type="EMBL" id="JAFBIT010000001">
    <property type="protein sequence ID" value="MCF2651372.1"/>
    <property type="molecule type" value="Genomic_DNA"/>
</dbReference>
<sequence>MKKFNKITPEGTKDILFEECLAQRTVSGRLAQVFRMRGYNEVITPGLEYYDVFDAEDAAIPQYEMYKSTDNKGRLIVFRPDLTLPIARLTATRLQSVEKPIRLYYNQPVYRNRKDLSGRSDESTQAGIELLGAAGLRADIEVITAAVDALSACTEHFRLELGNARFFKALADELPVSADRKEDIRLTIESKNYAALGDMLDALEPSLYTEAIRKLPRLFGGAEVFAEAERFCAGHPVLSETLNYMRTLYAALSALGLGDRLMVDFGLVQRNDYYTGVVFSAYVENHGDAVLLGGRYDNLLKQFDAPMPAIGFAADVDALAAVLLDAGAIEAAPTPEVLVHAQHGFEIRAQMVIRELTAQGKICESSVFETAEAARAYAKRRGIPQVIELGGEADV</sequence>
<dbReference type="Pfam" id="PF13393">
    <property type="entry name" value="tRNA-synt_His"/>
    <property type="match status" value="1"/>
</dbReference>
<proteinExistence type="inferred from homology"/>
<comment type="function">
    <text evidence="8 9">Required for the first step of histidine biosynthesis. May allow the feedback regulation of ATP phosphoribosyltransferase activity by histidine.</text>
</comment>
<comment type="pathway">
    <text evidence="2 9">Amino-acid biosynthesis; L-histidine biosynthesis; L-histidine from 5-phospho-alpha-D-ribose 1-diphosphate: step 1/9.</text>
</comment>
<comment type="subunit">
    <text evidence="9">Heteromultimer composed of HisG and HisZ subunits.</text>
</comment>
<dbReference type="PIRSF" id="PIRSF001549">
    <property type="entry name" value="His-tRNA_synth"/>
    <property type="match status" value="1"/>
</dbReference>
<feature type="domain" description="Aminoacyl-transfer RNA synthetases class-II family profile" evidence="10">
    <location>
        <begin position="32"/>
        <end position="333"/>
    </location>
</feature>
<keyword evidence="11" id="KW-0808">Transferase</keyword>
<gene>
    <name evidence="9 11" type="primary">hisZ</name>
    <name evidence="11" type="ORF">JQM67_01955</name>
</gene>
<dbReference type="NCBIfam" id="TIGR00443">
    <property type="entry name" value="hisZ_biosyn_reg"/>
    <property type="match status" value="1"/>
</dbReference>
<accession>A0ABS9CKP6</accession>
<keyword evidence="5 9" id="KW-0963">Cytoplasm</keyword>
<comment type="subcellular location">
    <subcellularLocation>
        <location evidence="1 9">Cytoplasm</location>
    </subcellularLocation>
</comment>
<evidence type="ECO:0000256" key="6">
    <source>
        <dbReference type="ARBA" id="ARBA00022605"/>
    </source>
</evidence>
<dbReference type="CDD" id="cd00773">
    <property type="entry name" value="HisRS-like_core"/>
    <property type="match status" value="1"/>
</dbReference>
<evidence type="ECO:0000256" key="4">
    <source>
        <dbReference type="ARBA" id="ARBA00020397"/>
    </source>
</evidence>
<keyword evidence="7 9" id="KW-0368">Histidine biosynthesis</keyword>
<reference evidence="11 12" key="1">
    <citation type="submission" date="2020-12" db="EMBL/GenBank/DDBJ databases">
        <title>Whole genome sequences of gut porcine anaerobes.</title>
        <authorList>
            <person name="Kubasova T."/>
            <person name="Jahodarova E."/>
            <person name="Rychlik I."/>
        </authorList>
    </citation>
    <scope>NUCLEOTIDE SEQUENCE [LARGE SCALE GENOMIC DNA]</scope>
    <source>
        <strain evidence="11 12">An867</strain>
    </source>
</reference>
<dbReference type="PROSITE" id="PS50862">
    <property type="entry name" value="AA_TRNA_LIGASE_II"/>
    <property type="match status" value="1"/>
</dbReference>
<dbReference type="InterPro" id="IPR004517">
    <property type="entry name" value="HisZ"/>
</dbReference>
<evidence type="ECO:0000256" key="3">
    <source>
        <dbReference type="ARBA" id="ARBA00005539"/>
    </source>
</evidence>
<protein>
    <recommendedName>
        <fullName evidence="4 9">ATP phosphoribosyltransferase regulatory subunit</fullName>
    </recommendedName>
</protein>
<dbReference type="InterPro" id="IPR004516">
    <property type="entry name" value="HisRS/HisZ"/>
</dbReference>
<comment type="similarity">
    <text evidence="3 9">Belongs to the class-II aminoacyl-tRNA synthetase family. HisZ subfamily.</text>
</comment>
<evidence type="ECO:0000313" key="11">
    <source>
        <dbReference type="EMBL" id="MCF2651372.1"/>
    </source>
</evidence>
<keyword evidence="6 9" id="KW-0028">Amino-acid biosynthesis</keyword>